<dbReference type="AlphaFoldDB" id="A0AAV2NDX2"/>
<proteinExistence type="predicted"/>
<keyword evidence="2" id="KW-1185">Reference proteome</keyword>
<protein>
    <submittedName>
        <fullName evidence="1">Uncharacterized protein</fullName>
    </submittedName>
</protein>
<gene>
    <name evidence="1" type="ORF">LPLAT_LOCUS3897</name>
</gene>
<evidence type="ECO:0000313" key="1">
    <source>
        <dbReference type="EMBL" id="CAL1677974.1"/>
    </source>
</evidence>
<reference evidence="1" key="1">
    <citation type="submission" date="2024-04" db="EMBL/GenBank/DDBJ databases">
        <authorList>
            <consortium name="Molecular Ecology Group"/>
        </authorList>
    </citation>
    <scope>NUCLEOTIDE SEQUENCE</scope>
</reference>
<organism evidence="1 2">
    <name type="scientific">Lasius platythorax</name>
    <dbReference type="NCBI Taxonomy" id="488582"/>
    <lineage>
        <taxon>Eukaryota</taxon>
        <taxon>Metazoa</taxon>
        <taxon>Ecdysozoa</taxon>
        <taxon>Arthropoda</taxon>
        <taxon>Hexapoda</taxon>
        <taxon>Insecta</taxon>
        <taxon>Pterygota</taxon>
        <taxon>Neoptera</taxon>
        <taxon>Endopterygota</taxon>
        <taxon>Hymenoptera</taxon>
        <taxon>Apocrita</taxon>
        <taxon>Aculeata</taxon>
        <taxon>Formicoidea</taxon>
        <taxon>Formicidae</taxon>
        <taxon>Formicinae</taxon>
        <taxon>Lasius</taxon>
        <taxon>Lasius</taxon>
    </lineage>
</organism>
<name>A0AAV2NDX2_9HYME</name>
<accession>A0AAV2NDX2</accession>
<dbReference type="Proteomes" id="UP001497644">
    <property type="component" value="Chromosome 13"/>
</dbReference>
<dbReference type="EMBL" id="OZ034836">
    <property type="protein sequence ID" value="CAL1677974.1"/>
    <property type="molecule type" value="Genomic_DNA"/>
</dbReference>
<sequence length="97" mass="11071">MDIFKRDHRLFRSKSMDRCDPSHEAALDEPIDRFTSARQRDAFCPPAATWVTFLQEMAVNEIPDSALIKANRKTVTGRATKYASEGRTLVAFICHKI</sequence>
<evidence type="ECO:0000313" key="2">
    <source>
        <dbReference type="Proteomes" id="UP001497644"/>
    </source>
</evidence>